<dbReference type="GO" id="GO:0001228">
    <property type="term" value="F:DNA-binding transcription activator activity, RNA polymerase II-specific"/>
    <property type="evidence" value="ECO:0007669"/>
    <property type="project" value="TreeGrafter"/>
</dbReference>
<comment type="caution">
    <text evidence="2">The sequence shown here is derived from an EMBL/GenBank/DDBJ whole genome shotgun (WGS) entry which is preliminary data.</text>
</comment>
<name>A0A8H4TUW3_9HYPO</name>
<dbReference type="OrthoDB" id="416217at2759"/>
<protein>
    <recommendedName>
        <fullName evidence="4">Sterol uptake control protein 2</fullName>
    </recommendedName>
</protein>
<keyword evidence="1" id="KW-0539">Nucleus</keyword>
<evidence type="ECO:0000256" key="1">
    <source>
        <dbReference type="ARBA" id="ARBA00023242"/>
    </source>
</evidence>
<reference evidence="2" key="2">
    <citation type="submission" date="2020-05" db="EMBL/GenBank/DDBJ databases">
        <authorList>
            <person name="Kim H.-S."/>
            <person name="Proctor R.H."/>
            <person name="Brown D.W."/>
        </authorList>
    </citation>
    <scope>NUCLEOTIDE SEQUENCE</scope>
    <source>
        <strain evidence="2">NRRL 20472</strain>
    </source>
</reference>
<dbReference type="InterPro" id="IPR021858">
    <property type="entry name" value="Fun_TF"/>
</dbReference>
<organism evidence="2 3">
    <name type="scientific">Fusarium sarcochroum</name>
    <dbReference type="NCBI Taxonomy" id="1208366"/>
    <lineage>
        <taxon>Eukaryota</taxon>
        <taxon>Fungi</taxon>
        <taxon>Dikarya</taxon>
        <taxon>Ascomycota</taxon>
        <taxon>Pezizomycotina</taxon>
        <taxon>Sordariomycetes</taxon>
        <taxon>Hypocreomycetidae</taxon>
        <taxon>Hypocreales</taxon>
        <taxon>Nectriaceae</taxon>
        <taxon>Fusarium</taxon>
        <taxon>Fusarium lateritium species complex</taxon>
    </lineage>
</organism>
<dbReference type="Proteomes" id="UP000622797">
    <property type="component" value="Unassembled WGS sequence"/>
</dbReference>
<dbReference type="PANTHER" id="PTHR47784:SF5">
    <property type="entry name" value="STEROL UPTAKE CONTROL PROTEIN 2"/>
    <property type="match status" value="1"/>
</dbReference>
<accession>A0A8H4TUW3</accession>
<sequence>MSTLTILDLELLHHYSISTSLTLSSNPIVRNYFLESVPQVGFSHPYVLYSLLALAASHLAHFRPESRRYYYAHARARHTAATSMATPLLAEISTTNMIPMYCFSIMTMFIAFASLRDEDNIPFHDDSVLPSWFALFHGVRTVLEANNGAIYSSSISFLFRHAEVERLWGSNQADLVALIRFQDFIGESTSEGEEARQLLLGVFQDLRRSFYFFYDEDLGNEAKIRSLFTWLYRIPNDFLSLVRHSNSKALCILAFFCVLLHRVEYNWWFQGWGTHLIERIYTALDDGHRFWIKWPTQEIGWMPKRETSQLPHRTVSNTSPTL</sequence>
<evidence type="ECO:0000313" key="3">
    <source>
        <dbReference type="Proteomes" id="UP000622797"/>
    </source>
</evidence>
<reference evidence="2" key="1">
    <citation type="journal article" date="2020" name="BMC Genomics">
        <title>Correction to: Identification and distribution of gene clusters required for synthesis of sphingolipid metabolism inhibitors in diverse species of the filamentous fungus Fusarium.</title>
        <authorList>
            <person name="Kim H.S."/>
            <person name="Lohmar J.M."/>
            <person name="Busman M."/>
            <person name="Brown D.W."/>
            <person name="Naumann T.A."/>
            <person name="Divon H.H."/>
            <person name="Lysoe E."/>
            <person name="Uhlig S."/>
            <person name="Proctor R.H."/>
        </authorList>
    </citation>
    <scope>NUCLEOTIDE SEQUENCE</scope>
    <source>
        <strain evidence="2">NRRL 20472</strain>
    </source>
</reference>
<evidence type="ECO:0000313" key="2">
    <source>
        <dbReference type="EMBL" id="KAF4964450.1"/>
    </source>
</evidence>
<gene>
    <name evidence="2" type="ORF">FSARC_7636</name>
</gene>
<dbReference type="EMBL" id="JABEXW010000410">
    <property type="protein sequence ID" value="KAF4964450.1"/>
    <property type="molecule type" value="Genomic_DNA"/>
</dbReference>
<proteinExistence type="predicted"/>
<dbReference type="PANTHER" id="PTHR47784">
    <property type="entry name" value="STEROL UPTAKE CONTROL PROTEIN 2"/>
    <property type="match status" value="1"/>
</dbReference>
<dbReference type="Pfam" id="PF11951">
    <property type="entry name" value="Fungal_trans_2"/>
    <property type="match status" value="1"/>
</dbReference>
<dbReference type="AlphaFoldDB" id="A0A8H4TUW3"/>
<evidence type="ECO:0008006" key="4">
    <source>
        <dbReference type="Google" id="ProtNLM"/>
    </source>
</evidence>
<dbReference type="InterPro" id="IPR053157">
    <property type="entry name" value="Sterol_Uptake_Regulator"/>
</dbReference>
<keyword evidence="3" id="KW-1185">Reference proteome</keyword>